<name>A0A1G4TIR5_9CAUL</name>
<keyword evidence="2" id="KW-1185">Reference proteome</keyword>
<reference evidence="2" key="1">
    <citation type="submission" date="2016-10" db="EMBL/GenBank/DDBJ databases">
        <authorList>
            <person name="Varghese N."/>
            <person name="Submissions S."/>
        </authorList>
    </citation>
    <scope>NUCLEOTIDE SEQUENCE [LARGE SCALE GENOMIC DNA]</scope>
    <source>
        <strain evidence="2">CGMCC 1.3431</strain>
    </source>
</reference>
<dbReference type="Pfam" id="PF11164">
    <property type="entry name" value="DUF2948"/>
    <property type="match status" value="1"/>
</dbReference>
<dbReference type="Proteomes" id="UP000199150">
    <property type="component" value="Unassembled WGS sequence"/>
</dbReference>
<evidence type="ECO:0000313" key="2">
    <source>
        <dbReference type="Proteomes" id="UP000199150"/>
    </source>
</evidence>
<protein>
    <submittedName>
        <fullName evidence="1">Uncharacterized protein</fullName>
    </submittedName>
</protein>
<dbReference type="RefSeq" id="WP_090650482.1">
    <property type="nucleotide sequence ID" value="NZ_CBCRYE010000002.1"/>
</dbReference>
<dbReference type="OrthoDB" id="9806367at2"/>
<proteinExistence type="predicted"/>
<dbReference type="AlphaFoldDB" id="A0A1G4TIR5"/>
<organism evidence="1 2">
    <name type="scientific">Asticcacaulis taihuensis</name>
    <dbReference type="NCBI Taxonomy" id="260084"/>
    <lineage>
        <taxon>Bacteria</taxon>
        <taxon>Pseudomonadati</taxon>
        <taxon>Pseudomonadota</taxon>
        <taxon>Alphaproteobacteria</taxon>
        <taxon>Caulobacterales</taxon>
        <taxon>Caulobacteraceae</taxon>
        <taxon>Asticcacaulis</taxon>
    </lineage>
</organism>
<dbReference type="InterPro" id="IPR021335">
    <property type="entry name" value="DUF2948"/>
</dbReference>
<gene>
    <name evidence="1" type="ORF">SAMN02927928_3545</name>
</gene>
<dbReference type="EMBL" id="FMTS01000008">
    <property type="protein sequence ID" value="SCW80469.1"/>
    <property type="molecule type" value="Genomic_DNA"/>
</dbReference>
<dbReference type="STRING" id="260084.SAMN02927928_3545"/>
<sequence length="151" mass="16236">MGLFGLGKAPAKPLRLMAQDADDLPAISALVQDAALRAGDLSYDPAGRHFTLRMNRFCHEAGKGIPLRAPSVLRVSGVTAVKMRGLDIKQANLPLSLLDIAVEPLEAPAVALILRFAGASHRDIRIEAECIDVLLLDLAAPRRARSTPEHF</sequence>
<accession>A0A1G4TIR5</accession>
<evidence type="ECO:0000313" key="1">
    <source>
        <dbReference type="EMBL" id="SCW80469.1"/>
    </source>
</evidence>